<keyword evidence="2" id="KW-0808">Transferase</keyword>
<dbReference type="GO" id="GO:0005829">
    <property type="term" value="C:cytosol"/>
    <property type="evidence" value="ECO:0007669"/>
    <property type="project" value="TreeGrafter"/>
</dbReference>
<dbReference type="GO" id="GO:0016740">
    <property type="term" value="F:transferase activity"/>
    <property type="evidence" value="ECO:0007669"/>
    <property type="project" value="UniProtKB-KW"/>
</dbReference>
<dbReference type="KEGG" id="mmob:F6R98_02650"/>
<dbReference type="InParanoid" id="A0A5Q0BDP5"/>
<dbReference type="NCBIfam" id="NF005458">
    <property type="entry name" value="PRK07053.1"/>
    <property type="match status" value="1"/>
</dbReference>
<sequence length="240" mass="25846">MTDALAIRHVAFEDMGTFSSVLSEYGIDLQYMDAGIDRLDRIDPHGPDLLVVLGGPIGADAEQHYPFILDELKLLECRLEAGLPTLGICLGAQLMARALGSRVYPGAAGEIGWQPLTLTQAGLDSCLKHLDGGRTAMLHWHGDTFDLPMGASLLASTDLCRNQVYSWGRSALAFQCHPEIQGASFERWLIGHANEIAANGLSVSTLRADTARLGGILEAQSAMCFSAWLEKAGLRPGQLE</sequence>
<evidence type="ECO:0000313" key="3">
    <source>
        <dbReference type="Proteomes" id="UP000325755"/>
    </source>
</evidence>
<feature type="domain" description="Glutamine amidotransferase" evidence="1">
    <location>
        <begin position="40"/>
        <end position="182"/>
    </location>
</feature>
<dbReference type="EMBL" id="CP044205">
    <property type="protein sequence ID" value="QFY41659.1"/>
    <property type="molecule type" value="Genomic_DNA"/>
</dbReference>
<dbReference type="InterPro" id="IPR029062">
    <property type="entry name" value="Class_I_gatase-like"/>
</dbReference>
<dbReference type="OrthoDB" id="9813383at2"/>
<dbReference type="InterPro" id="IPR017926">
    <property type="entry name" value="GATASE"/>
</dbReference>
<dbReference type="Gene3D" id="3.40.50.880">
    <property type="match status" value="1"/>
</dbReference>
<keyword evidence="2" id="KW-0315">Glutamine amidotransferase</keyword>
<keyword evidence="3" id="KW-1185">Reference proteome</keyword>
<dbReference type="PROSITE" id="PS51273">
    <property type="entry name" value="GATASE_TYPE_1"/>
    <property type="match status" value="1"/>
</dbReference>
<dbReference type="PANTHER" id="PTHR42695">
    <property type="entry name" value="GLUTAMINE AMIDOTRANSFERASE YLR126C-RELATED"/>
    <property type="match status" value="1"/>
</dbReference>
<evidence type="ECO:0000259" key="1">
    <source>
        <dbReference type="Pfam" id="PF00117"/>
    </source>
</evidence>
<protein>
    <submittedName>
        <fullName evidence="2">Glutamine amidotransferase</fullName>
    </submittedName>
</protein>
<dbReference type="InterPro" id="IPR044992">
    <property type="entry name" value="ChyE-like"/>
</dbReference>
<dbReference type="PANTHER" id="PTHR42695:SF5">
    <property type="entry name" value="GLUTAMINE AMIDOTRANSFERASE YLR126C-RELATED"/>
    <property type="match status" value="1"/>
</dbReference>
<organism evidence="2 3">
    <name type="scientific">Candidatus Methylospira mobilis</name>
    <dbReference type="NCBI Taxonomy" id="1808979"/>
    <lineage>
        <taxon>Bacteria</taxon>
        <taxon>Pseudomonadati</taxon>
        <taxon>Pseudomonadota</taxon>
        <taxon>Gammaproteobacteria</taxon>
        <taxon>Methylococcales</taxon>
        <taxon>Methylococcaceae</taxon>
        <taxon>Candidatus Methylospira</taxon>
    </lineage>
</organism>
<dbReference type="AlphaFoldDB" id="A0A5Q0BDP5"/>
<evidence type="ECO:0000313" key="2">
    <source>
        <dbReference type="EMBL" id="QFY41659.1"/>
    </source>
</evidence>
<proteinExistence type="predicted"/>
<reference evidence="2 3" key="1">
    <citation type="submission" date="2019-09" db="EMBL/GenBank/DDBJ databases">
        <title>Ecophysiology of the spiral-shaped methanotroph Methylospira mobilis as revealed by the complete genome sequence.</title>
        <authorList>
            <person name="Oshkin I.Y."/>
            <person name="Dedysh S.N."/>
            <person name="Miroshnikov K."/>
            <person name="Danilova O.V."/>
            <person name="Hakobyan A."/>
            <person name="Liesack W."/>
        </authorList>
    </citation>
    <scope>NUCLEOTIDE SEQUENCE [LARGE SCALE GENOMIC DNA]</scope>
    <source>
        <strain evidence="2 3">Shm1</strain>
    </source>
</reference>
<name>A0A5Q0BDP5_9GAMM</name>
<dbReference type="Proteomes" id="UP000325755">
    <property type="component" value="Chromosome"/>
</dbReference>
<dbReference type="SUPFAM" id="SSF52317">
    <property type="entry name" value="Class I glutamine amidotransferase-like"/>
    <property type="match status" value="1"/>
</dbReference>
<accession>A0A5Q0BDP5</accession>
<gene>
    <name evidence="2" type="ORF">F6R98_02650</name>
</gene>
<dbReference type="RefSeq" id="WP_153247643.1">
    <property type="nucleotide sequence ID" value="NZ_CP044205.1"/>
</dbReference>
<dbReference type="CDD" id="cd01741">
    <property type="entry name" value="GATase1_1"/>
    <property type="match status" value="1"/>
</dbReference>
<dbReference type="Pfam" id="PF00117">
    <property type="entry name" value="GATase"/>
    <property type="match status" value="1"/>
</dbReference>